<keyword evidence="9" id="KW-1185">Reference proteome</keyword>
<feature type="compositionally biased region" description="Basic and acidic residues" evidence="7">
    <location>
        <begin position="93"/>
        <end position="102"/>
    </location>
</feature>
<name>A0AAD5TFJ6_9FUNG</name>
<proteinExistence type="inferred from homology"/>
<gene>
    <name evidence="8" type="primary">TAF10</name>
    <name evidence="8" type="ORF">HDU87_006431</name>
</gene>
<dbReference type="GO" id="GO:0005669">
    <property type="term" value="C:transcription factor TFIID complex"/>
    <property type="evidence" value="ECO:0007669"/>
    <property type="project" value="TreeGrafter"/>
</dbReference>
<evidence type="ECO:0000256" key="5">
    <source>
        <dbReference type="ARBA" id="ARBA00025730"/>
    </source>
</evidence>
<dbReference type="Proteomes" id="UP001212152">
    <property type="component" value="Unassembled WGS sequence"/>
</dbReference>
<dbReference type="PANTHER" id="PTHR21242:SF0">
    <property type="entry name" value="TRANSCRIPTION INITIATION FACTOR TFIID SUBUNIT 10"/>
    <property type="match status" value="1"/>
</dbReference>
<dbReference type="GO" id="GO:0006367">
    <property type="term" value="P:transcription initiation at RNA polymerase II promoter"/>
    <property type="evidence" value="ECO:0007669"/>
    <property type="project" value="TreeGrafter"/>
</dbReference>
<organism evidence="8 9">
    <name type="scientific">Geranomyces variabilis</name>
    <dbReference type="NCBI Taxonomy" id="109894"/>
    <lineage>
        <taxon>Eukaryota</taxon>
        <taxon>Fungi</taxon>
        <taxon>Fungi incertae sedis</taxon>
        <taxon>Chytridiomycota</taxon>
        <taxon>Chytridiomycota incertae sedis</taxon>
        <taxon>Chytridiomycetes</taxon>
        <taxon>Spizellomycetales</taxon>
        <taxon>Powellomycetaceae</taxon>
        <taxon>Geranomyces</taxon>
    </lineage>
</organism>
<comment type="subcellular location">
    <subcellularLocation>
        <location evidence="1 6">Nucleus</location>
    </subcellularLocation>
</comment>
<dbReference type="PIRSF" id="PIRSF017246">
    <property type="entry name" value="TFIID_TAF10"/>
    <property type="match status" value="1"/>
</dbReference>
<dbReference type="GO" id="GO:0000124">
    <property type="term" value="C:SAGA complex"/>
    <property type="evidence" value="ECO:0007669"/>
    <property type="project" value="TreeGrafter"/>
</dbReference>
<feature type="compositionally biased region" description="Low complexity" evidence="7">
    <location>
        <begin position="53"/>
        <end position="62"/>
    </location>
</feature>
<evidence type="ECO:0000256" key="1">
    <source>
        <dbReference type="ARBA" id="ARBA00004123"/>
    </source>
</evidence>
<reference evidence="8" key="1">
    <citation type="submission" date="2020-05" db="EMBL/GenBank/DDBJ databases">
        <title>Phylogenomic resolution of chytrid fungi.</title>
        <authorList>
            <person name="Stajich J.E."/>
            <person name="Amses K."/>
            <person name="Simmons R."/>
            <person name="Seto K."/>
            <person name="Myers J."/>
            <person name="Bonds A."/>
            <person name="Quandt C.A."/>
            <person name="Barry K."/>
            <person name="Liu P."/>
            <person name="Grigoriev I."/>
            <person name="Longcore J.E."/>
            <person name="James T.Y."/>
        </authorList>
    </citation>
    <scope>NUCLEOTIDE SEQUENCE</scope>
    <source>
        <strain evidence="8">JEL0379</strain>
    </source>
</reference>
<dbReference type="GO" id="GO:1990841">
    <property type="term" value="F:promoter-specific chromatin binding"/>
    <property type="evidence" value="ECO:0007669"/>
    <property type="project" value="TreeGrafter"/>
</dbReference>
<comment type="similarity">
    <text evidence="5 6">Belongs to the TAF10 family.</text>
</comment>
<protein>
    <recommendedName>
        <fullName evidence="6">Transcription initiation factor TFIID subunit 10</fullName>
    </recommendedName>
</protein>
<comment type="caution">
    <text evidence="8">The sequence shown here is derived from an EMBL/GenBank/DDBJ whole genome shotgun (WGS) entry which is preliminary data.</text>
</comment>
<evidence type="ECO:0000313" key="9">
    <source>
        <dbReference type="Proteomes" id="UP001212152"/>
    </source>
</evidence>
<dbReference type="PANTHER" id="PTHR21242">
    <property type="entry name" value="TRANSCRIPTION INITIATION FACTOR TFIID SUBUNIT 10"/>
    <property type="match status" value="1"/>
</dbReference>
<dbReference type="AlphaFoldDB" id="A0AAD5TFJ6"/>
<evidence type="ECO:0000313" key="8">
    <source>
        <dbReference type="EMBL" id="KAJ3175196.1"/>
    </source>
</evidence>
<dbReference type="Pfam" id="PF03540">
    <property type="entry name" value="TAF10"/>
    <property type="match status" value="1"/>
</dbReference>
<evidence type="ECO:0000256" key="6">
    <source>
        <dbReference type="PIRNR" id="PIRNR017246"/>
    </source>
</evidence>
<feature type="region of interest" description="Disordered" evidence="7">
    <location>
        <begin position="1"/>
        <end position="102"/>
    </location>
</feature>
<evidence type="ECO:0000256" key="4">
    <source>
        <dbReference type="ARBA" id="ARBA00023242"/>
    </source>
</evidence>
<keyword evidence="4 6" id="KW-0539">Nucleus</keyword>
<sequence length="213" mass="23689">MELSPPQTLEHPPSQRSDGVPDHMDVDEPPPPIGSQPQQESQSSAGRKRSHEGNGARQAAAGEQEEGGGEEEEEDEEEEEPAEQPGKATEQGKQTRMERDTIKKDRSLAELLLVMDEYKPVIPDAVTDYYLTRSGFECDDPRVKRLLALAAQKFVSDIAVDALQYSKIRGQNASDKKDRRSTAKDRRTVLTMEDLSAALADHGVNVKKPEYYL</sequence>
<evidence type="ECO:0000256" key="3">
    <source>
        <dbReference type="ARBA" id="ARBA00023163"/>
    </source>
</evidence>
<evidence type="ECO:0000256" key="2">
    <source>
        <dbReference type="ARBA" id="ARBA00023015"/>
    </source>
</evidence>
<comment type="function">
    <text evidence="6">Functions as a component of both the DNA-binding general transcription initiation factor complex TFIID and the transcription coactivator SAGA complex. Binding of TFIID to a promoter (with or without TATA element) is the initial step in pre-initiation complex (PIC) formation. TFIID plays a key role in the regulation of gene expression by RNA polymerase II through different activities such as transcription activator interaction, core promoter recognition and selectivity, TFIIA and TFIIB interaction, chromatin modification (histone acetylation by TAF1), facilitation of DNA opening and initiation of transcription. SAGA acts as a general cofactor required for essentially all RNA polymerase II transcription. At the promoters, SAGA is required for transcription pre-initiation complex (PIC) recruitment. It influences RNA polymerase II transcriptional activity through different activities such as TBP interaction (via core/TAF module) and promoter selectivity, interaction with transcription activators (via Tra1/SPT module), and chromatin modification through histone acetylation (via HAT module) and deubiquitination (via DUB module). SAGA preferentially acetylates histones H3 (to form H3K9ac, H3K14ac, H3K18ac and H3K23ac) and H2B and deubiquitinates histone H2B. SAGA interacts with DNA via upstream activating sequences (UASs).</text>
</comment>
<dbReference type="CDD" id="cd07982">
    <property type="entry name" value="HFD_TAF10"/>
    <property type="match status" value="1"/>
</dbReference>
<evidence type="ECO:0000256" key="7">
    <source>
        <dbReference type="SAM" id="MobiDB-lite"/>
    </source>
</evidence>
<feature type="compositionally biased region" description="Acidic residues" evidence="7">
    <location>
        <begin position="63"/>
        <end position="82"/>
    </location>
</feature>
<keyword evidence="2 6" id="KW-0805">Transcription regulation</keyword>
<feature type="compositionally biased region" description="Polar residues" evidence="7">
    <location>
        <begin position="35"/>
        <end position="45"/>
    </location>
</feature>
<dbReference type="InterPro" id="IPR003923">
    <property type="entry name" value="TAF10"/>
</dbReference>
<keyword evidence="3 6" id="KW-0804">Transcription</keyword>
<accession>A0AAD5TFJ6</accession>
<dbReference type="GO" id="GO:0016251">
    <property type="term" value="F:RNA polymerase II general transcription initiation factor activity"/>
    <property type="evidence" value="ECO:0007669"/>
    <property type="project" value="TreeGrafter"/>
</dbReference>
<dbReference type="EMBL" id="JADGJQ010000055">
    <property type="protein sequence ID" value="KAJ3175196.1"/>
    <property type="molecule type" value="Genomic_DNA"/>
</dbReference>
<dbReference type="PRINTS" id="PR01443">
    <property type="entry name" value="TFIID30KDSUB"/>
</dbReference>